<feature type="region of interest" description="Disordered" evidence="1">
    <location>
        <begin position="148"/>
        <end position="183"/>
    </location>
</feature>
<evidence type="ECO:0000313" key="2">
    <source>
        <dbReference type="EMBL" id="TQE99428.1"/>
    </source>
</evidence>
<name>A0A540VRR7_9GAMM</name>
<proteinExistence type="predicted"/>
<sequence length="220" mass="23408">MRTFGTLSNDGTVVYCCQCDDTMPSTEIARLLGVSESHIAETPGGIPGWGKSGGEWLPPFRQISGANDPDNPDLAAGYGAGMRVWYEGAGWMNRVNGATLPPSMTQPTTWSRMDGTYVTPAGWEYQPGEDVTEDGGATWFRVTQATSFSPSASPSQYAQIDGPGGETVQPSDEPQPWVQPTGANDAYAAGSVVIHNGATWENTHGDGNSWEPGVFGWTKV</sequence>
<dbReference type="EMBL" id="VIFK01000062">
    <property type="protein sequence ID" value="TQE99428.1"/>
    <property type="molecule type" value="Genomic_DNA"/>
</dbReference>
<dbReference type="Gene3D" id="2.10.10.90">
    <property type="match status" value="1"/>
</dbReference>
<organism evidence="2 3">
    <name type="scientific">Spiribacter salinus</name>
    <dbReference type="NCBI Taxonomy" id="1335746"/>
    <lineage>
        <taxon>Bacteria</taxon>
        <taxon>Pseudomonadati</taxon>
        <taxon>Pseudomonadota</taxon>
        <taxon>Gammaproteobacteria</taxon>
        <taxon>Chromatiales</taxon>
        <taxon>Ectothiorhodospiraceae</taxon>
        <taxon>Spiribacter</taxon>
    </lineage>
</organism>
<protein>
    <recommendedName>
        <fullName evidence="4">Chitin-binding type-3 domain-containing protein</fullName>
    </recommendedName>
</protein>
<evidence type="ECO:0008006" key="4">
    <source>
        <dbReference type="Google" id="ProtNLM"/>
    </source>
</evidence>
<evidence type="ECO:0000313" key="3">
    <source>
        <dbReference type="Proteomes" id="UP000315400"/>
    </source>
</evidence>
<dbReference type="AlphaFoldDB" id="A0A540VRR7"/>
<feature type="compositionally biased region" description="Polar residues" evidence="1">
    <location>
        <begin position="148"/>
        <end position="158"/>
    </location>
</feature>
<accession>A0A540VRR7</accession>
<comment type="caution">
    <text evidence="2">The sequence shown here is derived from an EMBL/GenBank/DDBJ whole genome shotgun (WGS) entry which is preliminary data.</text>
</comment>
<dbReference type="Proteomes" id="UP000315400">
    <property type="component" value="Unassembled WGS sequence"/>
</dbReference>
<feature type="region of interest" description="Disordered" evidence="1">
    <location>
        <begin position="199"/>
        <end position="220"/>
    </location>
</feature>
<gene>
    <name evidence="2" type="ORF">FKY71_08640</name>
</gene>
<reference evidence="2 3" key="1">
    <citation type="submission" date="2019-06" db="EMBL/GenBank/DDBJ databases">
        <title>Metagenome assembled Genome of Spiribacter salinus SL48-SHIP from the microbial mat of Salt Lake 48 (Novosibirsk region, Russia).</title>
        <authorList>
            <person name="Shipova A."/>
            <person name="Rozanov A.S."/>
            <person name="Bryanskaya A.V."/>
            <person name="Peltek S.E."/>
        </authorList>
    </citation>
    <scope>NUCLEOTIDE SEQUENCE [LARGE SCALE GENOMIC DNA]</scope>
    <source>
        <strain evidence="2">SL48-SHIP-2</strain>
    </source>
</reference>
<evidence type="ECO:0000256" key="1">
    <source>
        <dbReference type="SAM" id="MobiDB-lite"/>
    </source>
</evidence>